<gene>
    <name evidence="2" type="primary">POLDIP2_2</name>
    <name evidence="2" type="ORF">OS493_040461</name>
</gene>
<protein>
    <submittedName>
        <fullName evidence="2">Polymerase delta-interacting protein 2</fullName>
    </submittedName>
</protein>
<keyword evidence="3" id="KW-1185">Reference proteome</keyword>
<reference evidence="2" key="1">
    <citation type="submission" date="2023-01" db="EMBL/GenBank/DDBJ databases">
        <title>Genome assembly of the deep-sea coral Lophelia pertusa.</title>
        <authorList>
            <person name="Herrera S."/>
            <person name="Cordes E."/>
        </authorList>
    </citation>
    <scope>NUCLEOTIDE SEQUENCE</scope>
    <source>
        <strain evidence="2">USNM1676648</strain>
        <tissue evidence="2">Polyp</tissue>
    </source>
</reference>
<feature type="compositionally biased region" description="Polar residues" evidence="1">
    <location>
        <begin position="46"/>
        <end position="57"/>
    </location>
</feature>
<dbReference type="AlphaFoldDB" id="A0A9X0CW34"/>
<feature type="compositionally biased region" description="Basic and acidic residues" evidence="1">
    <location>
        <begin position="21"/>
        <end position="31"/>
    </location>
</feature>
<proteinExistence type="predicted"/>
<feature type="non-terminal residue" evidence="2">
    <location>
        <position position="1"/>
    </location>
</feature>
<organism evidence="2 3">
    <name type="scientific">Desmophyllum pertusum</name>
    <dbReference type="NCBI Taxonomy" id="174260"/>
    <lineage>
        <taxon>Eukaryota</taxon>
        <taxon>Metazoa</taxon>
        <taxon>Cnidaria</taxon>
        <taxon>Anthozoa</taxon>
        <taxon>Hexacorallia</taxon>
        <taxon>Scleractinia</taxon>
        <taxon>Caryophylliina</taxon>
        <taxon>Caryophylliidae</taxon>
        <taxon>Desmophyllum</taxon>
    </lineage>
</organism>
<dbReference type="OrthoDB" id="5913487at2759"/>
<accession>A0A9X0CW34</accession>
<name>A0A9X0CW34_9CNID</name>
<sequence length="57" mass="6720">MFGYRGVILFTWTARVYDRDKETRENEKSFDESGSQQSWEGDKSRNTGLYYQGLSDN</sequence>
<comment type="caution">
    <text evidence="2">The sequence shown here is derived from an EMBL/GenBank/DDBJ whole genome shotgun (WGS) entry which is preliminary data.</text>
</comment>
<evidence type="ECO:0000256" key="1">
    <source>
        <dbReference type="SAM" id="MobiDB-lite"/>
    </source>
</evidence>
<evidence type="ECO:0000313" key="2">
    <source>
        <dbReference type="EMBL" id="KAJ7375554.1"/>
    </source>
</evidence>
<dbReference type="Proteomes" id="UP001163046">
    <property type="component" value="Unassembled WGS sequence"/>
</dbReference>
<feature type="region of interest" description="Disordered" evidence="1">
    <location>
        <begin position="21"/>
        <end position="57"/>
    </location>
</feature>
<evidence type="ECO:0000313" key="3">
    <source>
        <dbReference type="Proteomes" id="UP001163046"/>
    </source>
</evidence>
<dbReference type="EMBL" id="MU826733">
    <property type="protein sequence ID" value="KAJ7375554.1"/>
    <property type="molecule type" value="Genomic_DNA"/>
</dbReference>